<dbReference type="OrthoDB" id="1720111at2759"/>
<accession>A0A8T2CQZ6</accession>
<keyword evidence="3" id="KW-0695">RNA-directed DNA polymerase</keyword>
<evidence type="ECO:0000256" key="1">
    <source>
        <dbReference type="SAM" id="MobiDB-lite"/>
    </source>
</evidence>
<proteinExistence type="predicted"/>
<dbReference type="Proteomes" id="UP000694251">
    <property type="component" value="Chromosome 6"/>
</dbReference>
<evidence type="ECO:0000259" key="2">
    <source>
        <dbReference type="Pfam" id="PF07727"/>
    </source>
</evidence>
<feature type="compositionally biased region" description="Polar residues" evidence="1">
    <location>
        <begin position="307"/>
        <end position="319"/>
    </location>
</feature>
<dbReference type="PANTHER" id="PTHR11439">
    <property type="entry name" value="GAG-POL-RELATED RETROTRANSPOSON"/>
    <property type="match status" value="1"/>
</dbReference>
<dbReference type="InterPro" id="IPR013103">
    <property type="entry name" value="RVT_2"/>
</dbReference>
<evidence type="ECO:0000313" key="4">
    <source>
        <dbReference type="Proteomes" id="UP000694251"/>
    </source>
</evidence>
<dbReference type="AlphaFoldDB" id="A0A8T2CQZ6"/>
<feature type="compositionally biased region" description="Basic and acidic residues" evidence="1">
    <location>
        <begin position="290"/>
        <end position="301"/>
    </location>
</feature>
<name>A0A8T2CQZ6_ARASU</name>
<keyword evidence="3" id="KW-0548">Nucleotidyltransferase</keyword>
<feature type="region of interest" description="Disordered" evidence="1">
    <location>
        <begin position="288"/>
        <end position="319"/>
    </location>
</feature>
<evidence type="ECO:0000313" key="3">
    <source>
        <dbReference type="EMBL" id="KAG7599314.1"/>
    </source>
</evidence>
<dbReference type="GO" id="GO:0003964">
    <property type="term" value="F:RNA-directed DNA polymerase activity"/>
    <property type="evidence" value="ECO:0007669"/>
    <property type="project" value="UniProtKB-KW"/>
</dbReference>
<dbReference type="EMBL" id="JAEFBJ010000006">
    <property type="protein sequence ID" value="KAG7599314.1"/>
    <property type="molecule type" value="Genomic_DNA"/>
</dbReference>
<keyword evidence="3" id="KW-0808">Transferase</keyword>
<keyword evidence="4" id="KW-1185">Reference proteome</keyword>
<sequence length="319" mass="36312">MITHAKKGIIKPNSKYVMAISKVDIEPRKVIQTLADDKWRDAMSEEFDAQLLNFTWSLVPPAPNQNLELKQFFISVGFTNSLADASLFILKRGSLLLYLLVYVDDILVTSNSHALLQQTLQSLATHFSIKDPEDLHYFLGLEGRRTQSGLYLTQRCYILDLLTRCNMLDAKPVMTPIAASSKLSLFSGTSLSDPSEYRTVIRSLQYLTFTRPDISYAVNRLSQFMHKPTNDHWQAAKLLLRYLADTSYHGIFFHWNNTNSIHAFSDADWAGDTDNYVSTHAISSTLARIQSHDPPKSKKEWQGPQLKLNTAPSRTRLQR</sequence>
<dbReference type="PANTHER" id="PTHR11439:SF489">
    <property type="entry name" value="RNA-DIRECTED DNA POLYMERASE"/>
    <property type="match status" value="1"/>
</dbReference>
<protein>
    <submittedName>
        <fullName evidence="3">Reverse transcriptase RNA-dependent DNA polymerase</fullName>
    </submittedName>
</protein>
<dbReference type="Pfam" id="PF07727">
    <property type="entry name" value="RVT_2"/>
    <property type="match status" value="1"/>
</dbReference>
<organism evidence="3 4">
    <name type="scientific">Arabidopsis suecica</name>
    <name type="common">Swedish thale-cress</name>
    <name type="synonym">Cardaminopsis suecica</name>
    <dbReference type="NCBI Taxonomy" id="45249"/>
    <lineage>
        <taxon>Eukaryota</taxon>
        <taxon>Viridiplantae</taxon>
        <taxon>Streptophyta</taxon>
        <taxon>Embryophyta</taxon>
        <taxon>Tracheophyta</taxon>
        <taxon>Spermatophyta</taxon>
        <taxon>Magnoliopsida</taxon>
        <taxon>eudicotyledons</taxon>
        <taxon>Gunneridae</taxon>
        <taxon>Pentapetalae</taxon>
        <taxon>rosids</taxon>
        <taxon>malvids</taxon>
        <taxon>Brassicales</taxon>
        <taxon>Brassicaceae</taxon>
        <taxon>Camelineae</taxon>
        <taxon>Arabidopsis</taxon>
    </lineage>
</organism>
<reference evidence="3 4" key="1">
    <citation type="submission" date="2020-12" db="EMBL/GenBank/DDBJ databases">
        <title>Concerted genomic and epigenomic changes stabilize Arabidopsis allopolyploids.</title>
        <authorList>
            <person name="Chen Z."/>
        </authorList>
    </citation>
    <scope>NUCLEOTIDE SEQUENCE [LARGE SCALE GENOMIC DNA]</scope>
    <source>
        <strain evidence="3">As9502</strain>
        <tissue evidence="3">Leaf</tissue>
    </source>
</reference>
<comment type="caution">
    <text evidence="3">The sequence shown here is derived from an EMBL/GenBank/DDBJ whole genome shotgun (WGS) entry which is preliminary data.</text>
</comment>
<gene>
    <name evidence="3" type="ORF">ISN44_As06g035000</name>
</gene>
<feature type="domain" description="Reverse transcriptase Ty1/copia-type" evidence="2">
    <location>
        <begin position="67"/>
        <end position="178"/>
    </location>
</feature>